<gene>
    <name evidence="3" type="ORF">SLAV_17375</name>
</gene>
<dbReference type="OrthoDB" id="4350222at2"/>
<dbReference type="Proteomes" id="UP000231791">
    <property type="component" value="Chromosome"/>
</dbReference>
<keyword evidence="2" id="KW-1133">Transmembrane helix</keyword>
<dbReference type="RefSeq" id="WP_030239219.1">
    <property type="nucleotide sequence ID" value="NZ_CP024985.1"/>
</dbReference>
<keyword evidence="4" id="KW-1185">Reference proteome</keyword>
<accession>A0A2K8PI64</accession>
<organism evidence="3 4">
    <name type="scientific">Streptomyces lavendulae subsp. lavendulae</name>
    <dbReference type="NCBI Taxonomy" id="58340"/>
    <lineage>
        <taxon>Bacteria</taxon>
        <taxon>Bacillati</taxon>
        <taxon>Actinomycetota</taxon>
        <taxon>Actinomycetes</taxon>
        <taxon>Kitasatosporales</taxon>
        <taxon>Streptomycetaceae</taxon>
        <taxon>Streptomyces</taxon>
    </lineage>
</organism>
<evidence type="ECO:0000256" key="1">
    <source>
        <dbReference type="SAM" id="MobiDB-lite"/>
    </source>
</evidence>
<proteinExistence type="predicted"/>
<dbReference type="AlphaFoldDB" id="A0A2K8PI64"/>
<evidence type="ECO:0000313" key="3">
    <source>
        <dbReference type="EMBL" id="ATZ25325.1"/>
    </source>
</evidence>
<dbReference type="GeneID" id="49384519"/>
<protein>
    <submittedName>
        <fullName evidence="3">Uncharacterized protein</fullName>
    </submittedName>
</protein>
<reference evidence="3 4" key="1">
    <citation type="submission" date="2017-11" db="EMBL/GenBank/DDBJ databases">
        <title>Complete genome sequence of Streptomyces lavendulae subsp. lavendulae CCM 3239 (formerly 'Streptomyces aureofaciens CCM 3239'), the producer of the angucycline-type antibiotic auricin.</title>
        <authorList>
            <person name="Busche T."/>
            <person name="Novakova R."/>
            <person name="Al'Dilaimi A."/>
            <person name="Homerova D."/>
            <person name="Feckova L."/>
            <person name="Rezuchova B."/>
            <person name="Mingyar E."/>
            <person name="Csolleiova D."/>
            <person name="Bekeova C."/>
            <person name="Winkler A."/>
            <person name="Sevcikova B."/>
            <person name="Kalinowski J."/>
            <person name="Kormanec J."/>
            <person name="Ruckert C."/>
        </authorList>
    </citation>
    <scope>NUCLEOTIDE SEQUENCE [LARGE SCALE GENOMIC DNA]</scope>
    <source>
        <strain evidence="3 4">CCM 3239</strain>
    </source>
</reference>
<keyword evidence="2" id="KW-0472">Membrane</keyword>
<evidence type="ECO:0000313" key="4">
    <source>
        <dbReference type="Proteomes" id="UP000231791"/>
    </source>
</evidence>
<feature type="transmembrane region" description="Helical" evidence="2">
    <location>
        <begin position="269"/>
        <end position="290"/>
    </location>
</feature>
<feature type="region of interest" description="Disordered" evidence="1">
    <location>
        <begin position="101"/>
        <end position="152"/>
    </location>
</feature>
<dbReference type="EMBL" id="CP024985">
    <property type="protein sequence ID" value="ATZ25325.1"/>
    <property type="molecule type" value="Genomic_DNA"/>
</dbReference>
<dbReference type="KEGG" id="slx:SLAV_17375"/>
<keyword evidence="2" id="KW-0812">Transmembrane</keyword>
<feature type="region of interest" description="Disordered" evidence="1">
    <location>
        <begin position="169"/>
        <end position="193"/>
    </location>
</feature>
<evidence type="ECO:0000256" key="2">
    <source>
        <dbReference type="SAM" id="Phobius"/>
    </source>
</evidence>
<feature type="transmembrane region" description="Helical" evidence="2">
    <location>
        <begin position="228"/>
        <end position="257"/>
    </location>
</feature>
<feature type="compositionally biased region" description="Pro residues" evidence="1">
    <location>
        <begin position="108"/>
        <end position="118"/>
    </location>
</feature>
<sequence length="333" mass="35930">MGIESDHLVYEYLSRVGDLAQRRQLSSGDRMRLVSGLRDEIDRRRAKYEPETPAAVRRILERIGTPEEVLDTLGELTRPASAPAPAPAAPTVPAVPVQRAGGLRRRPAPPPPREPQNVPPHLAGLDELGPADGIEPDWWSFAPGASGAGPQVEGFAGGIEIPDLFRKPEKAEKEEEEEPPAAGTAPAPPPSSARRLVRFLRERRELRKAAAGPEEAPAAAAARPRPHVFLLLAALLLLAGTITAYWPLLVGGGLLAYASRVLGPVERKWVVLGLPAAVFTAGMLWVWGRAAGNWGAQLPREQLGAAFRDLWPALARTAGVTTAAYLAWRSRRR</sequence>
<name>A0A2K8PI64_STRLA</name>